<feature type="region of interest" description="Disordered" evidence="6">
    <location>
        <begin position="371"/>
        <end position="391"/>
    </location>
</feature>
<evidence type="ECO:0000259" key="7">
    <source>
        <dbReference type="PROSITE" id="PS50158"/>
    </source>
</evidence>
<dbReference type="Pfam" id="PF14223">
    <property type="entry name" value="Retrotran_gag_2"/>
    <property type="match status" value="1"/>
</dbReference>
<feature type="non-terminal residue" evidence="9">
    <location>
        <position position="1"/>
    </location>
</feature>
<dbReference type="Pfam" id="PF22936">
    <property type="entry name" value="Pol_BBD"/>
    <property type="match status" value="1"/>
</dbReference>
<dbReference type="Pfam" id="PF13976">
    <property type="entry name" value="gag_pre-integrs"/>
    <property type="match status" value="1"/>
</dbReference>
<evidence type="ECO:0000256" key="1">
    <source>
        <dbReference type="ARBA" id="ARBA00022670"/>
    </source>
</evidence>
<protein>
    <submittedName>
        <fullName evidence="9">Ribonuclease H-like domain-containing protein</fullName>
    </submittedName>
</protein>
<keyword evidence="3" id="KW-0064">Aspartyl protease</keyword>
<dbReference type="InterPro" id="IPR036875">
    <property type="entry name" value="Znf_CCHC_sf"/>
</dbReference>
<reference evidence="9" key="1">
    <citation type="journal article" date="2022" name="Int. J. Mol. Sci.">
        <title>Draft Genome of Tanacetum Coccineum: Genomic Comparison of Closely Related Tanacetum-Family Plants.</title>
        <authorList>
            <person name="Yamashiro T."/>
            <person name="Shiraishi A."/>
            <person name="Nakayama K."/>
            <person name="Satake H."/>
        </authorList>
    </citation>
    <scope>NUCLEOTIDE SEQUENCE</scope>
</reference>
<feature type="domain" description="CCHC-type" evidence="7">
    <location>
        <begin position="357"/>
        <end position="372"/>
    </location>
</feature>
<accession>A0ABQ5F554</accession>
<feature type="domain" description="Integrase catalytic" evidence="8">
    <location>
        <begin position="1111"/>
        <end position="1288"/>
    </location>
</feature>
<dbReference type="InterPro" id="IPR001584">
    <property type="entry name" value="Integrase_cat-core"/>
</dbReference>
<feature type="region of interest" description="Disordered" evidence="6">
    <location>
        <begin position="1"/>
        <end position="20"/>
    </location>
</feature>
<dbReference type="PANTHER" id="PTHR42648:SF32">
    <property type="entry name" value="RIBONUCLEASE H-LIKE DOMAIN, GAG-PRE-INTEGRASE DOMAIN PROTEIN-RELATED"/>
    <property type="match status" value="1"/>
</dbReference>
<sequence>RDNGTATNKPKQQQQQLTPTTTTISNIKLPILKKEEYDIWAMEMEHYLEYIDNDVWKVIQNGNSKKRISTGKDGVVRILPPVSAAEIHAVEKERKARTILLMAIPKEHLRRFHGMDDAKEIWEAIRTRFGGNANSKKMQKAVLKQQFEAFSISSSEGLEKGYDRFQQLLSQLEAHGAEVSTEDANHKFLRSLPPAWSNLAMTMRTKPDVDTLSIDDLYNNLRVFEQELTSTSKSSASAQNVAFVSHSKSSTNKVKSGHTGAYSTYTPTSSNNIQEREVPAGFADEVIYSLFAKQSEDLDLLHEDLEQIDDVDIEEMDINWQIAMIAIRMKKFYKKTGRRVRIDGNKPVGFDKKKLECFKCHNTGHFARECPSKGTNDGKKRDSFYQDQGAGKKEQNQNCLLTMDDGVVNWGEHTVEEEETNHALMAISSNTEVSLCSKTCIDSYNKLKTLCDEQTNQLGEQEVKILAYTLAVKKLEAQIVTFQKQQLSLNEQLTFQANEIYAKDEKLKRYRRIGMKAVKEKEQLQKIVDSWKNSSKNLWKLVDSGMTSNSKVGLGYEIQSNKEVLSYEEEMNRTVFQCTEKDFLNKPLYSRFSKTDNFKGVPHPLTGDYTPKPQEEIDDSLYVYGKKGPQKPEICDSDDNSTEHSTCQSNDITTNEKVVFESKELEPSCETHVKTPRQQMKNQGTSEVKGKNYNKMMERELGEGYSFIKKKCFVCGSLSHLIKDCDYYEKKMAREAEFKKQRVFNTGNRVAKPVWTNANRVNHANQFVPRSVQLNAGRPNINSVRPNINTGRTNVNSVRPNINSVRQNVNSVKTNINTVRSKQPVPTNNTNIFSPVRPQVNKFNQRSYFSKSHSPVRRPIVRNTARMTYSHAVKGNWGTAVKTSAGYNWRRPRPNSNYNSGSNLVRTDHPLKNMEDKGIFDSGCSGHMTGNKDHLDDFEECKGGSVTFGGSKGYITGKGRIKVGNLDFDSVSFVKELGHFNLFSISQICDKKHKVLFTKTECLVVSPDFKMPDENQILLKVPRQNNMYSFDMKTPGLTKDYACLIAKATSDESKLWHRRLGHINFKHLNKLVKGNLVRGLPSKVFRNDHTCVACQKGKQHKASCKAKLERTITVPLHTLHMDLFGPTSVKSINHASYCLVITDDCTRFSWVFFLAAKDETSGILKNFIRQIENQLNHRVKIIRSDNGTEFKNRDMLEFCGNKGIKQEYSNARTPQQNGVAERMNRTLIEAARTMLADSLLPTTFWAEAVSTACYIFNRNQTNQHAGTSEVTTSAGTLQTPNANASEEEDEAEDLIIVPTVVRQVGPRKSSNSSKVQESLTELQNLKTQKKEAYSIGISEDTPEILAFRRELDDLAQTHLWEVPKNKATSTNLDNSGSGIDDAQPANQDDSDMPELTIFNKPQQGIFDEASYDDEGMVHDFNNLPTEVVVSPIPTLRIHNIHPQSQILGDPKSSVQTRSRVQQHSEAHALEEPKKIYEALQDDSWVEAMQEKLLQFRLQQVWILIDLPHGAKVIGTKWVYRNKQGERGVVVKNKARLVAQGHRQEEGIDYDEVFAPVARIEAIRLFLAFASFMRFIVYQMDVKSAFLYDTINEEVYVSQPPGFVDPDHPKKVYKVVKALYGLHQAPRAWYATLSTFLEEHGYRRDDIIFGSTRKSWCDEFEALMKGRFQMSSMGELIFFLGLQVKQKTDGIFISQDKYVADMLKKFDLASVKTAITPMETKMALTKDEELMMWMYTYTDP</sequence>
<proteinExistence type="predicted"/>
<evidence type="ECO:0000256" key="4">
    <source>
        <dbReference type="ARBA" id="ARBA00022801"/>
    </source>
</evidence>
<keyword evidence="1" id="KW-0645">Protease</keyword>
<keyword evidence="2" id="KW-0479">Metal-binding</keyword>
<dbReference type="PROSITE" id="PS50158">
    <property type="entry name" value="ZF_CCHC"/>
    <property type="match status" value="1"/>
</dbReference>
<feature type="compositionally biased region" description="Polar residues" evidence="6">
    <location>
        <begin position="1367"/>
        <end position="1377"/>
    </location>
</feature>
<dbReference type="Pfam" id="PF07727">
    <property type="entry name" value="RVT_2"/>
    <property type="match status" value="1"/>
</dbReference>
<organism evidence="9 10">
    <name type="scientific">Tanacetum coccineum</name>
    <dbReference type="NCBI Taxonomy" id="301880"/>
    <lineage>
        <taxon>Eukaryota</taxon>
        <taxon>Viridiplantae</taxon>
        <taxon>Streptophyta</taxon>
        <taxon>Embryophyta</taxon>
        <taxon>Tracheophyta</taxon>
        <taxon>Spermatophyta</taxon>
        <taxon>Magnoliopsida</taxon>
        <taxon>eudicotyledons</taxon>
        <taxon>Gunneridae</taxon>
        <taxon>Pentapetalae</taxon>
        <taxon>asterids</taxon>
        <taxon>campanulids</taxon>
        <taxon>Asterales</taxon>
        <taxon>Asteraceae</taxon>
        <taxon>Asteroideae</taxon>
        <taxon>Anthemideae</taxon>
        <taxon>Anthemidinae</taxon>
        <taxon>Tanacetum</taxon>
    </lineage>
</organism>
<dbReference type="InterPro" id="IPR036397">
    <property type="entry name" value="RNaseH_sf"/>
</dbReference>
<evidence type="ECO:0000256" key="3">
    <source>
        <dbReference type="ARBA" id="ARBA00022750"/>
    </source>
</evidence>
<dbReference type="SUPFAM" id="SSF57756">
    <property type="entry name" value="Retrovirus zinc finger-like domains"/>
    <property type="match status" value="1"/>
</dbReference>
<dbReference type="InterPro" id="IPR039537">
    <property type="entry name" value="Retrotran_Ty1/copia-like"/>
</dbReference>
<feature type="compositionally biased region" description="Polar residues" evidence="6">
    <location>
        <begin position="1266"/>
        <end position="1280"/>
    </location>
</feature>
<dbReference type="SUPFAM" id="SSF53098">
    <property type="entry name" value="Ribonuclease H-like"/>
    <property type="match status" value="1"/>
</dbReference>
<dbReference type="InterPro" id="IPR001878">
    <property type="entry name" value="Znf_CCHC"/>
</dbReference>
<dbReference type="Proteomes" id="UP001151760">
    <property type="component" value="Unassembled WGS sequence"/>
</dbReference>
<feature type="region of interest" description="Disordered" evidence="6">
    <location>
        <begin position="630"/>
        <end position="649"/>
    </location>
</feature>
<keyword evidence="5" id="KW-0863">Zinc-finger</keyword>
<comment type="caution">
    <text evidence="9">The sequence shown here is derived from an EMBL/GenBank/DDBJ whole genome shotgun (WGS) entry which is preliminary data.</text>
</comment>
<keyword evidence="4" id="KW-0378">Hydrolase</keyword>
<dbReference type="Pfam" id="PF00665">
    <property type="entry name" value="rve"/>
    <property type="match status" value="1"/>
</dbReference>
<evidence type="ECO:0000256" key="2">
    <source>
        <dbReference type="ARBA" id="ARBA00022723"/>
    </source>
</evidence>
<keyword evidence="10" id="KW-1185">Reference proteome</keyword>
<feature type="compositionally biased region" description="Polar residues" evidence="6">
    <location>
        <begin position="1"/>
        <end position="11"/>
    </location>
</feature>
<reference evidence="9" key="2">
    <citation type="submission" date="2022-01" db="EMBL/GenBank/DDBJ databases">
        <authorList>
            <person name="Yamashiro T."/>
            <person name="Shiraishi A."/>
            <person name="Satake H."/>
            <person name="Nakayama K."/>
        </authorList>
    </citation>
    <scope>NUCLEOTIDE SEQUENCE</scope>
</reference>
<dbReference type="SUPFAM" id="SSF56672">
    <property type="entry name" value="DNA/RNA polymerases"/>
    <property type="match status" value="1"/>
</dbReference>
<dbReference type="InterPro" id="IPR013103">
    <property type="entry name" value="RVT_2"/>
</dbReference>
<dbReference type="Pfam" id="PF00098">
    <property type="entry name" value="zf-CCHC"/>
    <property type="match status" value="1"/>
</dbReference>
<evidence type="ECO:0000256" key="5">
    <source>
        <dbReference type="PROSITE-ProRule" id="PRU00047"/>
    </source>
</evidence>
<evidence type="ECO:0000313" key="9">
    <source>
        <dbReference type="EMBL" id="GJT58451.1"/>
    </source>
</evidence>
<dbReference type="Gene3D" id="4.10.60.10">
    <property type="entry name" value="Zinc finger, CCHC-type"/>
    <property type="match status" value="1"/>
</dbReference>
<feature type="region of interest" description="Disordered" evidence="6">
    <location>
        <begin position="1367"/>
        <end position="1390"/>
    </location>
</feature>
<dbReference type="PROSITE" id="PS50994">
    <property type="entry name" value="INTEGRASE"/>
    <property type="match status" value="1"/>
</dbReference>
<dbReference type="Gene3D" id="3.30.420.10">
    <property type="entry name" value="Ribonuclease H-like superfamily/Ribonuclease H"/>
    <property type="match status" value="1"/>
</dbReference>
<dbReference type="PANTHER" id="PTHR42648">
    <property type="entry name" value="TRANSPOSASE, PUTATIVE-RELATED"/>
    <property type="match status" value="1"/>
</dbReference>
<dbReference type="InterPro" id="IPR012337">
    <property type="entry name" value="RNaseH-like_sf"/>
</dbReference>
<feature type="region of interest" description="Disordered" evidence="6">
    <location>
        <begin position="1266"/>
        <end position="1290"/>
    </location>
</feature>
<dbReference type="SMART" id="SM00343">
    <property type="entry name" value="ZnF_C2HC"/>
    <property type="match status" value="2"/>
</dbReference>
<keyword evidence="5" id="KW-0862">Zinc</keyword>
<dbReference type="InterPro" id="IPR025724">
    <property type="entry name" value="GAG-pre-integrase_dom"/>
</dbReference>
<gene>
    <name evidence="9" type="ORF">Tco_1001984</name>
</gene>
<dbReference type="EMBL" id="BQNB010017021">
    <property type="protein sequence ID" value="GJT58451.1"/>
    <property type="molecule type" value="Genomic_DNA"/>
</dbReference>
<dbReference type="InterPro" id="IPR043502">
    <property type="entry name" value="DNA/RNA_pol_sf"/>
</dbReference>
<evidence type="ECO:0000313" key="10">
    <source>
        <dbReference type="Proteomes" id="UP001151760"/>
    </source>
</evidence>
<evidence type="ECO:0000259" key="8">
    <source>
        <dbReference type="PROSITE" id="PS50994"/>
    </source>
</evidence>
<name>A0ABQ5F554_9ASTR</name>
<dbReference type="InterPro" id="IPR054722">
    <property type="entry name" value="PolX-like_BBD"/>
</dbReference>
<evidence type="ECO:0000256" key="6">
    <source>
        <dbReference type="SAM" id="MobiDB-lite"/>
    </source>
</evidence>